<keyword evidence="2 5" id="KW-0547">Nucleotide-binding</keyword>
<dbReference type="InterPro" id="IPR000719">
    <property type="entry name" value="Prot_kinase_dom"/>
</dbReference>
<dbReference type="SMART" id="SM00028">
    <property type="entry name" value="TPR"/>
    <property type="match status" value="9"/>
</dbReference>
<dbReference type="InterPro" id="IPR017441">
    <property type="entry name" value="Protein_kinase_ATP_BS"/>
</dbReference>
<gene>
    <name evidence="7" type="ORF">Q664_43175</name>
</gene>
<organism evidence="7 8">
    <name type="scientific">Archangium violaceum Cb vi76</name>
    <dbReference type="NCBI Taxonomy" id="1406225"/>
    <lineage>
        <taxon>Bacteria</taxon>
        <taxon>Pseudomonadati</taxon>
        <taxon>Myxococcota</taxon>
        <taxon>Myxococcia</taxon>
        <taxon>Myxococcales</taxon>
        <taxon>Cystobacterineae</taxon>
        <taxon>Archangiaceae</taxon>
        <taxon>Archangium</taxon>
    </lineage>
</organism>
<evidence type="ECO:0000313" key="8">
    <source>
        <dbReference type="Proteomes" id="UP000028547"/>
    </source>
</evidence>
<dbReference type="PROSITE" id="PS00108">
    <property type="entry name" value="PROTEIN_KINASE_ST"/>
    <property type="match status" value="1"/>
</dbReference>
<dbReference type="PROSITE" id="PS50011">
    <property type="entry name" value="PROTEIN_KINASE_DOM"/>
    <property type="match status" value="1"/>
</dbReference>
<dbReference type="GO" id="GO:0005524">
    <property type="term" value="F:ATP binding"/>
    <property type="evidence" value="ECO:0007669"/>
    <property type="project" value="UniProtKB-UniRule"/>
</dbReference>
<evidence type="ECO:0000259" key="6">
    <source>
        <dbReference type="PROSITE" id="PS50011"/>
    </source>
</evidence>
<dbReference type="GO" id="GO:0004672">
    <property type="term" value="F:protein kinase activity"/>
    <property type="evidence" value="ECO:0007669"/>
    <property type="project" value="InterPro"/>
</dbReference>
<name>A0A084SIA2_9BACT</name>
<evidence type="ECO:0000256" key="5">
    <source>
        <dbReference type="PROSITE-ProRule" id="PRU10141"/>
    </source>
</evidence>
<keyword evidence="1" id="KW-0677">Repeat</keyword>
<feature type="domain" description="Protein kinase" evidence="6">
    <location>
        <begin position="72"/>
        <end position="356"/>
    </location>
</feature>
<keyword evidence="7" id="KW-0418">Kinase</keyword>
<dbReference type="InterPro" id="IPR008271">
    <property type="entry name" value="Ser/Thr_kinase_AS"/>
</dbReference>
<dbReference type="InterPro" id="IPR027383">
    <property type="entry name" value="Znf_put"/>
</dbReference>
<keyword evidence="7" id="KW-0808">Transferase</keyword>
<keyword evidence="3" id="KW-0802">TPR repeat</keyword>
<evidence type="ECO:0000256" key="1">
    <source>
        <dbReference type="ARBA" id="ARBA00022737"/>
    </source>
</evidence>
<evidence type="ECO:0000313" key="7">
    <source>
        <dbReference type="EMBL" id="KFA88187.1"/>
    </source>
</evidence>
<sequence length="1044" mass="113134">MGCPDETTLSDFLVGLLPEARRQEVLAHVEGCAACQRALAAGGDSTPTAGVPEASPPGSPELLARGATLSRYVVRERLGSGAMGVVYAAYDPELDRQVALKLLRPEGRHVEELKQRLLREAQALARLSHPHVVAVHDVGVCGDGVFLALELVDGTTLADWLKEPRPWREVLRVFLDAGRGLAAAHAAGLVHRDFKPANVLVGRDGRARVTDFGLARPATRAGMLPETPTAPPAAPEEDSLGQLTRTGALLGTPAYMAPEQLDGHGVDALSDQFSFCVALYEALYGMRPFEGLSLRELGRAAREGKVKAPGRDSKVPARVRNAVLRGLRPRPEERFPSMEALLAALAPGPSRVRTWVAVSAATACLVGVAVGYVVAHRHAAQCAQEVEKLDAAWGPARRERVRAAFLATNKPYAADAWEKLSSALDAHASLWRSLRTESCVAADGGTSGLALQTSACLDARLWQFAAVTEVLEKADAQTVQNVPQLVASLEGLAVCRDAPASSTRPQPSELLRPRVDAARRKLAEARARMEAGRHAEGIEMTSALLKEIDGLDYRPLEAEVLFLLGQLHGHAGKSKEAEDILYRALWAAEAGRDDETVARVWVLLVWIVGDQMARVGEADRLAQHARAVVERLGRERFPAIATDLHLRLGGVRLVQGKLEQADDELTQGLELSRKTYGPDSLRTSYFLSSLGRVRARQNRPADALALYQQAQQLRERLWGSEHPALALNLSNLATELLSLGRAEEAISSWRRALALLEASRPPDHASLGPPLNNLGSALRDRGRLDEARKYLQRALAIFERSKGPNHPNTATALSALGMVAYDSQNLDEALSYQRQALERVQSALGPDSPRVAAPLMYLGVVQHRMGQHDEARRHLLRALHLWEKENGPESATINHALRPLARLELSAGAPRKALAYCQRALGNDERAQGTETPDVAMDLACVAEAHLALGDAARAVPLLERARSVNERTPRDPLEEAWVSFLLARALGEQEPAVELARAAVLAEEARARMAALGTRARVELREVTAWQERHPAPSSVARKAGTP</sequence>
<dbReference type="RefSeq" id="WP_043409731.1">
    <property type="nucleotide sequence ID" value="NZ_JPMI01000302.1"/>
</dbReference>
<feature type="binding site" evidence="5">
    <location>
        <position position="101"/>
    </location>
    <ligand>
        <name>ATP</name>
        <dbReference type="ChEBI" id="CHEBI:30616"/>
    </ligand>
</feature>
<dbReference type="Gene3D" id="1.25.40.10">
    <property type="entry name" value="Tetratricopeptide repeat domain"/>
    <property type="match status" value="2"/>
</dbReference>
<comment type="caution">
    <text evidence="7">The sequence shown here is derived from an EMBL/GenBank/DDBJ whole genome shotgun (WGS) entry which is preliminary data.</text>
</comment>
<dbReference type="Pfam" id="PF13424">
    <property type="entry name" value="TPR_12"/>
    <property type="match status" value="3"/>
</dbReference>
<dbReference type="PROSITE" id="PS00107">
    <property type="entry name" value="PROTEIN_KINASE_ATP"/>
    <property type="match status" value="1"/>
</dbReference>
<evidence type="ECO:0000256" key="2">
    <source>
        <dbReference type="ARBA" id="ARBA00022741"/>
    </source>
</evidence>
<dbReference type="Pfam" id="PF00069">
    <property type="entry name" value="Pkinase"/>
    <property type="match status" value="1"/>
</dbReference>
<dbReference type="SUPFAM" id="SSF48452">
    <property type="entry name" value="TPR-like"/>
    <property type="match status" value="3"/>
</dbReference>
<protein>
    <submittedName>
        <fullName evidence="7">Protein kinase</fullName>
    </submittedName>
</protein>
<dbReference type="Proteomes" id="UP000028547">
    <property type="component" value="Unassembled WGS sequence"/>
</dbReference>
<dbReference type="Pfam" id="PF13432">
    <property type="entry name" value="TPR_16"/>
    <property type="match status" value="1"/>
</dbReference>
<dbReference type="InterPro" id="IPR011009">
    <property type="entry name" value="Kinase-like_dom_sf"/>
</dbReference>
<dbReference type="Gene3D" id="3.30.200.20">
    <property type="entry name" value="Phosphorylase Kinase, domain 1"/>
    <property type="match status" value="1"/>
</dbReference>
<dbReference type="EMBL" id="JPMI01000302">
    <property type="protein sequence ID" value="KFA88187.1"/>
    <property type="molecule type" value="Genomic_DNA"/>
</dbReference>
<dbReference type="Gene3D" id="1.10.10.1320">
    <property type="entry name" value="Anti-sigma factor, zinc-finger domain"/>
    <property type="match status" value="1"/>
</dbReference>
<evidence type="ECO:0000256" key="3">
    <source>
        <dbReference type="ARBA" id="ARBA00022803"/>
    </source>
</evidence>
<dbReference type="AlphaFoldDB" id="A0A084SIA2"/>
<reference evidence="7 8" key="1">
    <citation type="submission" date="2014-07" db="EMBL/GenBank/DDBJ databases">
        <title>Draft Genome Sequence of Gephyronic Acid Producer, Cystobacter violaceus Strain Cb vi76.</title>
        <authorList>
            <person name="Stevens D.C."/>
            <person name="Young J."/>
            <person name="Carmichael R."/>
            <person name="Tan J."/>
            <person name="Taylor R.E."/>
        </authorList>
    </citation>
    <scope>NUCLEOTIDE SEQUENCE [LARGE SCALE GENOMIC DNA]</scope>
    <source>
        <strain evidence="7 8">Cb vi76</strain>
    </source>
</reference>
<dbReference type="CDD" id="cd14014">
    <property type="entry name" value="STKc_PknB_like"/>
    <property type="match status" value="1"/>
</dbReference>
<dbReference type="Pfam" id="PF13490">
    <property type="entry name" value="zf-HC2"/>
    <property type="match status" value="1"/>
</dbReference>
<evidence type="ECO:0000256" key="4">
    <source>
        <dbReference type="ARBA" id="ARBA00022840"/>
    </source>
</evidence>
<dbReference type="InterPro" id="IPR011990">
    <property type="entry name" value="TPR-like_helical_dom_sf"/>
</dbReference>
<dbReference type="Gene3D" id="1.10.510.10">
    <property type="entry name" value="Transferase(Phosphotransferase) domain 1"/>
    <property type="match status" value="1"/>
</dbReference>
<dbReference type="PANTHER" id="PTHR45641">
    <property type="entry name" value="TETRATRICOPEPTIDE REPEAT PROTEIN (AFU_ORTHOLOGUE AFUA_6G03870)"/>
    <property type="match status" value="1"/>
</dbReference>
<proteinExistence type="predicted"/>
<dbReference type="InterPro" id="IPR019734">
    <property type="entry name" value="TPR_rpt"/>
</dbReference>
<dbReference type="SUPFAM" id="SSF56112">
    <property type="entry name" value="Protein kinase-like (PK-like)"/>
    <property type="match status" value="1"/>
</dbReference>
<accession>A0A084SIA2</accession>
<keyword evidence="4 5" id="KW-0067">ATP-binding</keyword>
<dbReference type="PANTHER" id="PTHR45641:SF19">
    <property type="entry name" value="NEPHROCYSTIN-3"/>
    <property type="match status" value="1"/>
</dbReference>
<dbReference type="InterPro" id="IPR041916">
    <property type="entry name" value="Anti_sigma_zinc_sf"/>
</dbReference>